<feature type="compositionally biased region" description="Low complexity" evidence="2">
    <location>
        <begin position="16"/>
        <end position="26"/>
    </location>
</feature>
<dbReference type="GO" id="GO:0016491">
    <property type="term" value="F:oxidoreductase activity"/>
    <property type="evidence" value="ECO:0007669"/>
    <property type="project" value="UniProtKB-ARBA"/>
</dbReference>
<name>A0A9D4TIJ7_CHLVU</name>
<dbReference type="Gene3D" id="3.40.50.150">
    <property type="entry name" value="Vaccinia Virus protein VP39"/>
    <property type="match status" value="1"/>
</dbReference>
<reference evidence="4" key="1">
    <citation type="journal article" date="2019" name="Plant J.">
        <title>Chlorella vulgaris genome assembly and annotation reveals the molecular basis for metabolic acclimation to high light conditions.</title>
        <authorList>
            <person name="Cecchin M."/>
            <person name="Marcolungo L."/>
            <person name="Rossato M."/>
            <person name="Girolomoni L."/>
            <person name="Cosentino E."/>
            <person name="Cuine S."/>
            <person name="Li-Beisson Y."/>
            <person name="Delledonne M."/>
            <person name="Ballottari M."/>
        </authorList>
    </citation>
    <scope>NUCLEOTIDE SEQUENCE</scope>
    <source>
        <strain evidence="4">211/11P</strain>
    </source>
</reference>
<dbReference type="SUPFAM" id="SSF51197">
    <property type="entry name" value="Clavaminate synthase-like"/>
    <property type="match status" value="1"/>
</dbReference>
<comment type="caution">
    <text evidence="4">The sequence shown here is derived from an EMBL/GenBank/DDBJ whole genome shotgun (WGS) entry which is preliminary data.</text>
</comment>
<dbReference type="SUPFAM" id="SSF53335">
    <property type="entry name" value="S-adenosyl-L-methionine-dependent methyltransferases"/>
    <property type="match status" value="1"/>
</dbReference>
<protein>
    <recommendedName>
        <fullName evidence="3">Methyltransferase domain-containing protein</fullName>
    </recommendedName>
</protein>
<feature type="domain" description="Methyltransferase" evidence="3">
    <location>
        <begin position="70"/>
        <end position="165"/>
    </location>
</feature>
<dbReference type="CDD" id="cd02440">
    <property type="entry name" value="AdoMet_MTases"/>
    <property type="match status" value="1"/>
</dbReference>
<dbReference type="AlphaFoldDB" id="A0A9D4TIJ7"/>
<keyword evidence="5" id="KW-1185">Reference proteome</keyword>
<feature type="compositionally biased region" description="Polar residues" evidence="2">
    <location>
        <begin position="1"/>
        <end position="14"/>
    </location>
</feature>
<comment type="cofactor">
    <cofactor evidence="1">
        <name>Fe cation</name>
        <dbReference type="ChEBI" id="CHEBI:24875"/>
    </cofactor>
</comment>
<dbReference type="GO" id="GO:0046872">
    <property type="term" value="F:metal ion binding"/>
    <property type="evidence" value="ECO:0007669"/>
    <property type="project" value="UniProtKB-ARBA"/>
</dbReference>
<dbReference type="Pfam" id="PF13649">
    <property type="entry name" value="Methyltransf_25"/>
    <property type="match status" value="1"/>
</dbReference>
<feature type="compositionally biased region" description="Low complexity" evidence="2">
    <location>
        <begin position="287"/>
        <end position="309"/>
    </location>
</feature>
<evidence type="ECO:0000259" key="3">
    <source>
        <dbReference type="Pfam" id="PF13649"/>
    </source>
</evidence>
<dbReference type="Proteomes" id="UP001055712">
    <property type="component" value="Unassembled WGS sequence"/>
</dbReference>
<dbReference type="Pfam" id="PF05721">
    <property type="entry name" value="PhyH"/>
    <property type="match status" value="1"/>
</dbReference>
<dbReference type="InterPro" id="IPR029063">
    <property type="entry name" value="SAM-dependent_MTases_sf"/>
</dbReference>
<dbReference type="PANTHER" id="PTHR20883">
    <property type="entry name" value="PHYTANOYL-COA DIOXYGENASE DOMAIN CONTAINING 1"/>
    <property type="match status" value="1"/>
</dbReference>
<proteinExistence type="predicted"/>
<feature type="region of interest" description="Disordered" evidence="2">
    <location>
        <begin position="278"/>
        <end position="309"/>
    </location>
</feature>
<evidence type="ECO:0000313" key="4">
    <source>
        <dbReference type="EMBL" id="KAI3426371.1"/>
    </source>
</evidence>
<dbReference type="OrthoDB" id="445007at2759"/>
<gene>
    <name evidence="4" type="ORF">D9Q98_008743</name>
</gene>
<evidence type="ECO:0000256" key="1">
    <source>
        <dbReference type="ARBA" id="ARBA00001962"/>
    </source>
</evidence>
<evidence type="ECO:0000256" key="2">
    <source>
        <dbReference type="SAM" id="MobiDB-lite"/>
    </source>
</evidence>
<dbReference type="Gene3D" id="2.60.120.620">
    <property type="entry name" value="q2cbj1_9rhob like domain"/>
    <property type="match status" value="1"/>
</dbReference>
<reference evidence="4" key="2">
    <citation type="submission" date="2020-11" db="EMBL/GenBank/DDBJ databases">
        <authorList>
            <person name="Cecchin M."/>
            <person name="Marcolungo L."/>
            <person name="Rossato M."/>
            <person name="Girolomoni L."/>
            <person name="Cosentino E."/>
            <person name="Cuine S."/>
            <person name="Li-Beisson Y."/>
            <person name="Delledonne M."/>
            <person name="Ballottari M."/>
        </authorList>
    </citation>
    <scope>NUCLEOTIDE SEQUENCE</scope>
    <source>
        <strain evidence="4">211/11P</strain>
        <tissue evidence="4">Whole cell</tissue>
    </source>
</reference>
<dbReference type="PANTHER" id="PTHR20883:SF48">
    <property type="entry name" value="ECTOINE DIOXYGENASE"/>
    <property type="match status" value="1"/>
</dbReference>
<accession>A0A9D4TIJ7</accession>
<dbReference type="InterPro" id="IPR041698">
    <property type="entry name" value="Methyltransf_25"/>
</dbReference>
<organism evidence="4 5">
    <name type="scientific">Chlorella vulgaris</name>
    <name type="common">Green alga</name>
    <dbReference type="NCBI Taxonomy" id="3077"/>
    <lineage>
        <taxon>Eukaryota</taxon>
        <taxon>Viridiplantae</taxon>
        <taxon>Chlorophyta</taxon>
        <taxon>core chlorophytes</taxon>
        <taxon>Trebouxiophyceae</taxon>
        <taxon>Chlorellales</taxon>
        <taxon>Chlorellaceae</taxon>
        <taxon>Chlorella clade</taxon>
        <taxon>Chlorella</taxon>
    </lineage>
</organism>
<dbReference type="InterPro" id="IPR008775">
    <property type="entry name" value="Phytyl_CoA_dOase-like"/>
</dbReference>
<evidence type="ECO:0000313" key="5">
    <source>
        <dbReference type="Proteomes" id="UP001055712"/>
    </source>
</evidence>
<dbReference type="EMBL" id="SIDB01000011">
    <property type="protein sequence ID" value="KAI3426371.1"/>
    <property type="molecule type" value="Genomic_DNA"/>
</dbReference>
<feature type="region of interest" description="Disordered" evidence="2">
    <location>
        <begin position="1"/>
        <end position="26"/>
    </location>
</feature>
<sequence>MGANSDAATSTERSLGNDGAGNNAEGGSAHYTDVAVKYESAFFYSSPDYRDWVMKHLLCHFGLPHEDASIVDLGGGTGNFTQALAVTAQARRRVLCVDAFAEMLQQARAHHRVEPMLADAVEFAQLPPSSMRYSHVLLKELVHHIPEGQVPALYAGLYRQLVPGGTAVTITRPQEVDYPLFSRAREIWAQHQPHHSVFTTAMEAAGFTVELHTHSYQAELPKATWLGMMRDRFWSTFSHCTQQELDQGIAEVETEYAGQDTVKFSDRLLFLVARKPASNQETSNKDPSPAAAAAAAAGEEQSAAAGPAEAVLTAEQQQQYGELGFAGPVEVLSREDAAELHSQYEQYRRQLGGTVQGDWRFKSHLLLPWVWQLVHHPRILGAVSQALGGCRNLLCWSTDWFCKQPGDGAFTSWHQDSTYVALEPADVVTVWLALTPSDASNGGVCFQPGSHLTQLPHVDTSDSGNLLLKGQTIQELDGVEGQCVPLQPGQATLHHVRLAHRSGPAQPAAQPRLGLALRYMAAHVQQGLQTRDSVTVAAGIDSFRQYRHEQGPPAAGMDAAALEQHRQAVVAVYPAGFERGG</sequence>